<dbReference type="EMBL" id="BMFU01000007">
    <property type="protein sequence ID" value="GGH64959.1"/>
    <property type="molecule type" value="Genomic_DNA"/>
</dbReference>
<keyword evidence="1" id="KW-0963">Cytoplasm</keyword>
<dbReference type="InterPro" id="IPR018062">
    <property type="entry name" value="HTH_AraC-typ_CS"/>
</dbReference>
<keyword evidence="4" id="KW-0010">Activator</keyword>
<dbReference type="InterPro" id="IPR014710">
    <property type="entry name" value="RmlC-like_jellyroll"/>
</dbReference>
<accession>A0ABQ1ZJP6</accession>
<dbReference type="PANTHER" id="PTHR46796:SF13">
    <property type="entry name" value="HTH-TYPE TRANSCRIPTIONAL ACTIVATOR RHAS"/>
    <property type="match status" value="1"/>
</dbReference>
<dbReference type="SUPFAM" id="SSF51215">
    <property type="entry name" value="Regulatory protein AraC"/>
    <property type="match status" value="1"/>
</dbReference>
<dbReference type="Gene3D" id="1.10.10.60">
    <property type="entry name" value="Homeodomain-like"/>
    <property type="match status" value="2"/>
</dbReference>
<feature type="compositionally biased region" description="Basic and acidic residues" evidence="6">
    <location>
        <begin position="325"/>
        <end position="335"/>
    </location>
</feature>
<dbReference type="PRINTS" id="PR00032">
    <property type="entry name" value="HTHARAC"/>
</dbReference>
<feature type="region of interest" description="Disordered" evidence="6">
    <location>
        <begin position="321"/>
        <end position="341"/>
    </location>
</feature>
<dbReference type="SUPFAM" id="SSF46689">
    <property type="entry name" value="Homeodomain-like"/>
    <property type="match status" value="1"/>
</dbReference>
<name>A0ABQ1ZJP6_9BACL</name>
<evidence type="ECO:0000313" key="8">
    <source>
        <dbReference type="EMBL" id="GGH64959.1"/>
    </source>
</evidence>
<comment type="caution">
    <text evidence="8">The sequence shown here is derived from an EMBL/GenBank/DDBJ whole genome shotgun (WGS) entry which is preliminary data.</text>
</comment>
<protein>
    <submittedName>
        <fullName evidence="8">AraC family transcriptional regulator</fullName>
    </submittedName>
</protein>
<evidence type="ECO:0000256" key="1">
    <source>
        <dbReference type="ARBA" id="ARBA00022490"/>
    </source>
</evidence>
<keyword evidence="3" id="KW-0238">DNA-binding</keyword>
<dbReference type="SMART" id="SM00342">
    <property type="entry name" value="HTH_ARAC"/>
    <property type="match status" value="1"/>
</dbReference>
<dbReference type="PROSITE" id="PS00041">
    <property type="entry name" value="HTH_ARAC_FAMILY_1"/>
    <property type="match status" value="1"/>
</dbReference>
<dbReference type="PROSITE" id="PS01124">
    <property type="entry name" value="HTH_ARAC_FAMILY_2"/>
    <property type="match status" value="1"/>
</dbReference>
<evidence type="ECO:0000313" key="9">
    <source>
        <dbReference type="Proteomes" id="UP000652153"/>
    </source>
</evidence>
<organism evidence="8 9">
    <name type="scientific">Paenibacillus silvae</name>
    <dbReference type="NCBI Taxonomy" id="1325358"/>
    <lineage>
        <taxon>Bacteria</taxon>
        <taxon>Bacillati</taxon>
        <taxon>Bacillota</taxon>
        <taxon>Bacilli</taxon>
        <taxon>Bacillales</taxon>
        <taxon>Paenibacillaceae</taxon>
        <taxon>Paenibacillus</taxon>
    </lineage>
</organism>
<dbReference type="InterPro" id="IPR009057">
    <property type="entry name" value="Homeodomain-like_sf"/>
</dbReference>
<dbReference type="Pfam" id="PF02311">
    <property type="entry name" value="AraC_binding"/>
    <property type="match status" value="1"/>
</dbReference>
<dbReference type="Proteomes" id="UP000652153">
    <property type="component" value="Unassembled WGS sequence"/>
</dbReference>
<dbReference type="InterPro" id="IPR050204">
    <property type="entry name" value="AraC_XylS_family_regulators"/>
</dbReference>
<evidence type="ECO:0000256" key="5">
    <source>
        <dbReference type="ARBA" id="ARBA00023163"/>
    </source>
</evidence>
<dbReference type="PANTHER" id="PTHR46796">
    <property type="entry name" value="HTH-TYPE TRANSCRIPTIONAL ACTIVATOR RHAS-RELATED"/>
    <property type="match status" value="1"/>
</dbReference>
<dbReference type="Gene3D" id="2.60.120.10">
    <property type="entry name" value="Jelly Rolls"/>
    <property type="match status" value="1"/>
</dbReference>
<sequence>MPMAQGEYFLPFSEVNVMDIRSQLREMPYHTLAHWLPIIDCNIKFYGAHSQEVPCGWTMPEETHPGFEIILIIQGTQESVIHGYTYMVEEGSILLIPPGFRHTNRCMSAEGMTYFSAHFNVDDPVFTLKLMSQRSRIYPAGTGDNMKIRAVLESWMGMINTAEAYSSTDKLLMQARMFELFALLSQAADHAPESVISVASAQAPAPTAMHYAGAIAEAIKQAFHAQLRMRDGNVALVRVEQIIASFGISPGYGLQVFRKVFGISPRAYLSNLKLQEAKMLIEQPDLSLGEIALKLGYTHLSHFSRQFKRWTGQSPLLYRNQHAGQHHERVSHSPEEEPSEF</sequence>
<evidence type="ECO:0000259" key="7">
    <source>
        <dbReference type="PROSITE" id="PS01124"/>
    </source>
</evidence>
<dbReference type="InterPro" id="IPR037923">
    <property type="entry name" value="HTH-like"/>
</dbReference>
<evidence type="ECO:0000256" key="2">
    <source>
        <dbReference type="ARBA" id="ARBA00023015"/>
    </source>
</evidence>
<evidence type="ECO:0000256" key="3">
    <source>
        <dbReference type="ARBA" id="ARBA00023125"/>
    </source>
</evidence>
<keyword evidence="5" id="KW-0804">Transcription</keyword>
<dbReference type="InterPro" id="IPR020449">
    <property type="entry name" value="Tscrpt_reg_AraC-type_HTH"/>
</dbReference>
<reference evidence="9" key="1">
    <citation type="journal article" date="2019" name="Int. J. Syst. Evol. Microbiol.">
        <title>The Global Catalogue of Microorganisms (GCM) 10K type strain sequencing project: providing services to taxonomists for standard genome sequencing and annotation.</title>
        <authorList>
            <consortium name="The Broad Institute Genomics Platform"/>
            <consortium name="The Broad Institute Genome Sequencing Center for Infectious Disease"/>
            <person name="Wu L."/>
            <person name="Ma J."/>
        </authorList>
    </citation>
    <scope>NUCLEOTIDE SEQUENCE [LARGE SCALE GENOMIC DNA]</scope>
    <source>
        <strain evidence="9">CGMCC 1.12770</strain>
    </source>
</reference>
<dbReference type="Pfam" id="PF12833">
    <property type="entry name" value="HTH_18"/>
    <property type="match status" value="1"/>
</dbReference>
<keyword evidence="2" id="KW-0805">Transcription regulation</keyword>
<proteinExistence type="predicted"/>
<evidence type="ECO:0000256" key="4">
    <source>
        <dbReference type="ARBA" id="ARBA00023159"/>
    </source>
</evidence>
<evidence type="ECO:0000256" key="6">
    <source>
        <dbReference type="SAM" id="MobiDB-lite"/>
    </source>
</evidence>
<gene>
    <name evidence="8" type="ORF">GCM10008014_43880</name>
</gene>
<feature type="domain" description="HTH araC/xylS-type" evidence="7">
    <location>
        <begin position="217"/>
        <end position="321"/>
    </location>
</feature>
<dbReference type="InterPro" id="IPR003313">
    <property type="entry name" value="AraC-bd"/>
</dbReference>
<dbReference type="InterPro" id="IPR018060">
    <property type="entry name" value="HTH_AraC"/>
</dbReference>
<keyword evidence="9" id="KW-1185">Reference proteome</keyword>